<reference evidence="1 2" key="1">
    <citation type="journal article" date="2016" name="Nat. Commun.">
        <title>Thousands of microbial genomes shed light on interconnected biogeochemical processes in an aquifer system.</title>
        <authorList>
            <person name="Anantharaman K."/>
            <person name="Brown C.T."/>
            <person name="Hug L.A."/>
            <person name="Sharon I."/>
            <person name="Castelle C.J."/>
            <person name="Probst A.J."/>
            <person name="Thomas B.C."/>
            <person name="Singh A."/>
            <person name="Wilkins M.J."/>
            <person name="Karaoz U."/>
            <person name="Brodie E.L."/>
            <person name="Williams K.H."/>
            <person name="Hubbard S.S."/>
            <person name="Banfield J.F."/>
        </authorList>
    </citation>
    <scope>NUCLEOTIDE SEQUENCE [LARGE SCALE GENOMIC DNA]</scope>
</reference>
<evidence type="ECO:0000313" key="2">
    <source>
        <dbReference type="Proteomes" id="UP000182253"/>
    </source>
</evidence>
<gene>
    <name evidence="1" type="ORF">A2645_00575</name>
</gene>
<dbReference type="STRING" id="1801735.A2645_00575"/>
<evidence type="ECO:0000313" key="1">
    <source>
        <dbReference type="EMBL" id="OGI61776.1"/>
    </source>
</evidence>
<proteinExistence type="predicted"/>
<dbReference type="Proteomes" id="UP000182253">
    <property type="component" value="Unassembled WGS sequence"/>
</dbReference>
<name>A0A1F6UWV0_9BACT</name>
<organism evidence="1 2">
    <name type="scientific">Candidatus Nomurabacteria bacterium RIFCSPHIGHO2_01_FULL_39_9</name>
    <dbReference type="NCBI Taxonomy" id="1801735"/>
    <lineage>
        <taxon>Bacteria</taxon>
        <taxon>Candidatus Nomuraibacteriota</taxon>
    </lineage>
</organism>
<dbReference type="EMBL" id="MFTL01000009">
    <property type="protein sequence ID" value="OGI61776.1"/>
    <property type="molecule type" value="Genomic_DNA"/>
</dbReference>
<sequence>MDKINHINNLCSTFKFSEHEKIAMLEIKILQEELFSYTQNINRKINEHKSRIVTAIVHILINSLRENEKAKRAAKLLDPVIWDQINGLLSFPNSSINYPGQAYSFNGGSYFELKIKELKQVGYVKPIDFVNEVNFVWKKAQKEKSLVELYAIDDKFDGLNSVGGNGILWAFHLVSSK</sequence>
<comment type="caution">
    <text evidence="1">The sequence shown here is derived from an EMBL/GenBank/DDBJ whole genome shotgun (WGS) entry which is preliminary data.</text>
</comment>
<protein>
    <submittedName>
        <fullName evidence="1">Uncharacterized protein</fullName>
    </submittedName>
</protein>
<accession>A0A1F6UWV0</accession>
<dbReference type="AlphaFoldDB" id="A0A1F6UWV0"/>